<evidence type="ECO:0000256" key="1">
    <source>
        <dbReference type="SAM" id="MobiDB-lite"/>
    </source>
</evidence>
<feature type="compositionally biased region" description="Low complexity" evidence="1">
    <location>
        <begin position="83"/>
        <end position="94"/>
    </location>
</feature>
<name>A0A9P7DQ30_9AGAM</name>
<feature type="region of interest" description="Disordered" evidence="1">
    <location>
        <begin position="420"/>
        <end position="486"/>
    </location>
</feature>
<evidence type="ECO:0000313" key="3">
    <source>
        <dbReference type="Proteomes" id="UP000719766"/>
    </source>
</evidence>
<dbReference type="RefSeq" id="XP_041164283.1">
    <property type="nucleotide sequence ID" value="XM_041297362.1"/>
</dbReference>
<gene>
    <name evidence="2" type="ORF">HD556DRAFT_1230555</name>
</gene>
<feature type="compositionally biased region" description="Basic and acidic residues" evidence="1">
    <location>
        <begin position="64"/>
        <end position="74"/>
    </location>
</feature>
<accession>A0A9P7DQ30</accession>
<keyword evidence="3" id="KW-1185">Reference proteome</keyword>
<organism evidence="2 3">
    <name type="scientific">Suillus plorans</name>
    <dbReference type="NCBI Taxonomy" id="116603"/>
    <lineage>
        <taxon>Eukaryota</taxon>
        <taxon>Fungi</taxon>
        <taxon>Dikarya</taxon>
        <taxon>Basidiomycota</taxon>
        <taxon>Agaricomycotina</taxon>
        <taxon>Agaricomycetes</taxon>
        <taxon>Agaricomycetidae</taxon>
        <taxon>Boletales</taxon>
        <taxon>Suillineae</taxon>
        <taxon>Suillaceae</taxon>
        <taxon>Suillus</taxon>
    </lineage>
</organism>
<comment type="caution">
    <text evidence="2">The sequence shown here is derived from an EMBL/GenBank/DDBJ whole genome shotgun (WGS) entry which is preliminary data.</text>
</comment>
<dbReference type="OrthoDB" id="3223825at2759"/>
<sequence length="486" mass="54272">MPLTDDEIAALTHDIAATNHPLPELPPPTHVAGASTSPARTPSPKPSEIHDQGPVSPTQSEVSDTSREVPELLQREANTSTWAARNPTRATIRPRTPPPRLTDAQKASRKIKRDQTTEKRKRLHNAVAEYLEKQRVKIEALSRAHSVTPKAINDIIGGQTHYRNSRKMQVKNTLVHAKSKEMNAGSRYSLAELREMVASDPKMKDLTREQEAAYISALDKHREKKSAGVRSNNIAAARDVVATTDRIVKELDDLRVRTGVYATLFVVRGHINDTVQSAMHGTDNSEDFWEDVYEHPMADFLRQYEQWACTQNQSAHFTFFEILFCTCCPRLTSFVVEVTGKKDIGMNYHNYETAIVETYGVRLVGWPHGVNFISPSNIGTVGDIRKLRDALKARTCYWTVLSPAEIKAHTAELEARCSAGDVVRKPRKKRSDAGVPRKRKAATSTGPSKENQRTLKRAKRNSAQLPRGPKSAEFVQSSDEEGGDDK</sequence>
<protein>
    <submittedName>
        <fullName evidence="2">Uncharacterized protein</fullName>
    </submittedName>
</protein>
<dbReference type="GeneID" id="64591126"/>
<dbReference type="Proteomes" id="UP000719766">
    <property type="component" value="Unassembled WGS sequence"/>
</dbReference>
<proteinExistence type="predicted"/>
<dbReference type="AlphaFoldDB" id="A0A9P7DQ30"/>
<evidence type="ECO:0000313" key="2">
    <source>
        <dbReference type="EMBL" id="KAG1800297.1"/>
    </source>
</evidence>
<reference evidence="2" key="1">
    <citation type="journal article" date="2020" name="New Phytol.">
        <title>Comparative genomics reveals dynamic genome evolution in host specialist ectomycorrhizal fungi.</title>
        <authorList>
            <person name="Lofgren L.A."/>
            <person name="Nguyen N.H."/>
            <person name="Vilgalys R."/>
            <person name="Ruytinx J."/>
            <person name="Liao H.L."/>
            <person name="Branco S."/>
            <person name="Kuo A."/>
            <person name="LaButti K."/>
            <person name="Lipzen A."/>
            <person name="Andreopoulos W."/>
            <person name="Pangilinan J."/>
            <person name="Riley R."/>
            <person name="Hundley H."/>
            <person name="Na H."/>
            <person name="Barry K."/>
            <person name="Grigoriev I.V."/>
            <person name="Stajich J.E."/>
            <person name="Kennedy P.G."/>
        </authorList>
    </citation>
    <scope>NUCLEOTIDE SEQUENCE</scope>
    <source>
        <strain evidence="2">S12</strain>
    </source>
</reference>
<feature type="compositionally biased region" description="Basic residues" evidence="1">
    <location>
        <begin position="425"/>
        <end position="441"/>
    </location>
</feature>
<dbReference type="EMBL" id="JABBWE010000009">
    <property type="protein sequence ID" value="KAG1800297.1"/>
    <property type="molecule type" value="Genomic_DNA"/>
</dbReference>
<feature type="region of interest" description="Disordered" evidence="1">
    <location>
        <begin position="17"/>
        <end position="121"/>
    </location>
</feature>